<keyword evidence="3" id="KW-1185">Reference proteome</keyword>
<accession>A0AAF0DM52</accession>
<feature type="compositionally biased region" description="Acidic residues" evidence="1">
    <location>
        <begin position="251"/>
        <end position="269"/>
    </location>
</feature>
<reference evidence="2" key="1">
    <citation type="submission" date="2023-03" db="EMBL/GenBank/DDBJ databases">
        <title>Emydomyces testavorans Genome Sequence.</title>
        <authorList>
            <person name="Hoyer L."/>
        </authorList>
    </citation>
    <scope>NUCLEOTIDE SEQUENCE</scope>
    <source>
        <strain evidence="2">16-2883</strain>
    </source>
</reference>
<organism evidence="2 3">
    <name type="scientific">Emydomyces testavorans</name>
    <dbReference type="NCBI Taxonomy" id="2070801"/>
    <lineage>
        <taxon>Eukaryota</taxon>
        <taxon>Fungi</taxon>
        <taxon>Dikarya</taxon>
        <taxon>Ascomycota</taxon>
        <taxon>Pezizomycotina</taxon>
        <taxon>Eurotiomycetes</taxon>
        <taxon>Eurotiomycetidae</taxon>
        <taxon>Onygenales</taxon>
        <taxon>Nannizziopsiaceae</taxon>
        <taxon>Emydomyces</taxon>
    </lineage>
</organism>
<feature type="region of interest" description="Disordered" evidence="1">
    <location>
        <begin position="302"/>
        <end position="333"/>
    </location>
</feature>
<sequence>MLTEPNSPKSHYLHTVNVEESSFIPVLRSRYSPEAEEYIELHYADYAVPFPKSKLAPFRSLSSNISDEDVSIQVPAPSRDAFFAFYSFLFNHDYPPELMQITTPYLTATVARGPPSIATSRADDPAYLINDVRMFVLGSQMSFPELRNKALERLYSMRELHSDPMAMLEEIYDWSRIENTEDRDALRKWAREFLSKEAEGSGHANILLLQQSEHWKDRFTELRKSSETFDIDCSTTEEDLLLSKALKVLGTEEDSDEDGTEETSDDDDEQGKLGDISFAELDVLRRTFPEVYSKLLEKYDADRKAKRRKEKEEQHQQQRRDDDDHGSDDAVNTSHEANLSSCIHRCAHCHIAPSPSSSSSLAHHGQDGRCVARDPLILEKQSIPGHRVTMPSIFAKFDPLDLNKNYALARLRYAP</sequence>
<evidence type="ECO:0000313" key="3">
    <source>
        <dbReference type="Proteomes" id="UP001219355"/>
    </source>
</evidence>
<feature type="region of interest" description="Disordered" evidence="1">
    <location>
        <begin position="250"/>
        <end position="273"/>
    </location>
</feature>
<feature type="compositionally biased region" description="Basic and acidic residues" evidence="1">
    <location>
        <begin position="310"/>
        <end position="323"/>
    </location>
</feature>
<protein>
    <submittedName>
        <fullName evidence="2">Uncharacterized protein</fullName>
    </submittedName>
</protein>
<dbReference type="EMBL" id="CP120630">
    <property type="protein sequence ID" value="WEW61157.1"/>
    <property type="molecule type" value="Genomic_DNA"/>
</dbReference>
<name>A0AAF0DM52_9EURO</name>
<dbReference type="Proteomes" id="UP001219355">
    <property type="component" value="Chromosome 4"/>
</dbReference>
<proteinExistence type="predicted"/>
<evidence type="ECO:0000313" key="2">
    <source>
        <dbReference type="EMBL" id="WEW61157.1"/>
    </source>
</evidence>
<dbReference type="AlphaFoldDB" id="A0AAF0DM52"/>
<gene>
    <name evidence="2" type="ORF">PRK78_006647</name>
</gene>
<evidence type="ECO:0000256" key="1">
    <source>
        <dbReference type="SAM" id="MobiDB-lite"/>
    </source>
</evidence>